<reference evidence="1 2" key="1">
    <citation type="journal article" date="2011" name="BMC Genomics">
        <title>Genome sequencing reveals diversification of virulence factor content and possible host adaptation in distinct subpopulations of Salmonella enterica.</title>
        <authorList>
            <person name="den Bakker H.C."/>
            <person name="Moreno Switt A.I."/>
            <person name="Govoni G."/>
            <person name="Cummings C.A."/>
            <person name="Ranieri M.L."/>
            <person name="Degoricija L."/>
            <person name="Hoelzer K."/>
            <person name="Rodriguez-Rivera L.D."/>
            <person name="Brown S."/>
            <person name="Bolchacova E."/>
            <person name="Furtado M.R."/>
            <person name="Wiedmann M."/>
        </authorList>
    </citation>
    <scope>NUCLEOTIDE SEQUENCE [LARGE SCALE GENOMIC DNA]</scope>
    <source>
        <strain evidence="1 2">R8-3404</strain>
    </source>
</reference>
<comment type="caution">
    <text evidence="1">The sequence shown here is derived from an EMBL/GenBank/DDBJ whole genome shotgun (WGS) entry which is preliminary data.</text>
</comment>
<name>A0A6C8GTH0_SALET</name>
<dbReference type="EMBL" id="AFCV01001485">
    <property type="protein sequence ID" value="EHC84697.1"/>
    <property type="molecule type" value="Genomic_DNA"/>
</dbReference>
<accession>A0A6C8GTH0</accession>
<organism evidence="1 2">
    <name type="scientific">Salmonella enterica subsp. enterica serovar Uganda str. R8-3404</name>
    <dbReference type="NCBI Taxonomy" id="913083"/>
    <lineage>
        <taxon>Bacteria</taxon>
        <taxon>Pseudomonadati</taxon>
        <taxon>Pseudomonadota</taxon>
        <taxon>Gammaproteobacteria</taxon>
        <taxon>Enterobacterales</taxon>
        <taxon>Enterobacteriaceae</taxon>
        <taxon>Salmonella</taxon>
    </lineage>
</organism>
<dbReference type="AlphaFoldDB" id="A0A6C8GTH0"/>
<evidence type="ECO:0000313" key="1">
    <source>
        <dbReference type="EMBL" id="EHC84697.1"/>
    </source>
</evidence>
<protein>
    <submittedName>
        <fullName evidence="1">Uncharacterized protein</fullName>
    </submittedName>
</protein>
<evidence type="ECO:0000313" key="2">
    <source>
        <dbReference type="Proteomes" id="UP000003915"/>
    </source>
</evidence>
<proteinExistence type="predicted"/>
<gene>
    <name evidence="1" type="ORF">LTSEUGA_5872</name>
</gene>
<dbReference type="Proteomes" id="UP000003915">
    <property type="component" value="Unassembled WGS sequence"/>
</dbReference>
<sequence>MPGLPDYPAFFPFTFRDYPAFFPFTLVFPGYFKYHLFKSICIGIAHD</sequence>